<accession>A0A9Q0DEN6</accession>
<dbReference type="AlphaFoldDB" id="A0A9Q0DEN6"/>
<organism evidence="2 3">
    <name type="scientific">Muraenolepis orangiensis</name>
    <name type="common">Patagonian moray cod</name>
    <dbReference type="NCBI Taxonomy" id="630683"/>
    <lineage>
        <taxon>Eukaryota</taxon>
        <taxon>Metazoa</taxon>
        <taxon>Chordata</taxon>
        <taxon>Craniata</taxon>
        <taxon>Vertebrata</taxon>
        <taxon>Euteleostomi</taxon>
        <taxon>Actinopterygii</taxon>
        <taxon>Neopterygii</taxon>
        <taxon>Teleostei</taxon>
        <taxon>Neoteleostei</taxon>
        <taxon>Acanthomorphata</taxon>
        <taxon>Zeiogadaria</taxon>
        <taxon>Gadariae</taxon>
        <taxon>Gadiformes</taxon>
        <taxon>Muraenolepidoidei</taxon>
        <taxon>Muraenolepididae</taxon>
        <taxon>Muraenolepis</taxon>
    </lineage>
</organism>
<dbReference type="EMBL" id="JANIIK010000116">
    <property type="protein sequence ID" value="KAJ3587220.1"/>
    <property type="molecule type" value="Genomic_DNA"/>
</dbReference>
<evidence type="ECO:0000256" key="1">
    <source>
        <dbReference type="SAM" id="MobiDB-lite"/>
    </source>
</evidence>
<dbReference type="Proteomes" id="UP001148018">
    <property type="component" value="Unassembled WGS sequence"/>
</dbReference>
<reference evidence="2" key="1">
    <citation type="submission" date="2022-07" db="EMBL/GenBank/DDBJ databases">
        <title>Chromosome-level genome of Muraenolepis orangiensis.</title>
        <authorList>
            <person name="Kim J."/>
        </authorList>
    </citation>
    <scope>NUCLEOTIDE SEQUENCE</scope>
    <source>
        <strain evidence="2">KU_S4_2022</strain>
        <tissue evidence="2">Muscle</tissue>
    </source>
</reference>
<feature type="compositionally biased region" description="Polar residues" evidence="1">
    <location>
        <begin position="68"/>
        <end position="88"/>
    </location>
</feature>
<gene>
    <name evidence="2" type="ORF">NHX12_010818</name>
</gene>
<protein>
    <submittedName>
        <fullName evidence="2">Uncharacterized protein</fullName>
    </submittedName>
</protein>
<keyword evidence="3" id="KW-1185">Reference proteome</keyword>
<evidence type="ECO:0000313" key="2">
    <source>
        <dbReference type="EMBL" id="KAJ3587220.1"/>
    </source>
</evidence>
<comment type="caution">
    <text evidence="2">The sequence shown here is derived from an EMBL/GenBank/DDBJ whole genome shotgun (WGS) entry which is preliminary data.</text>
</comment>
<evidence type="ECO:0000313" key="3">
    <source>
        <dbReference type="Proteomes" id="UP001148018"/>
    </source>
</evidence>
<name>A0A9Q0DEN6_9TELE</name>
<proteinExistence type="predicted"/>
<feature type="region of interest" description="Disordered" evidence="1">
    <location>
        <begin position="65"/>
        <end position="88"/>
    </location>
</feature>
<sequence>MRECLSSLGLCDIPVAQKDPVECQCQFSPLSPVSVTSSIGAQLPCRNLPIHTQLSEFKCVSSKPFGDTGTSGWNSLSRLSYGSNHGGD</sequence>